<keyword evidence="3" id="KW-0804">Transcription</keyword>
<gene>
    <name evidence="8" type="ORF">CAUJ_LOCUS6334</name>
</gene>
<dbReference type="CDD" id="cd14686">
    <property type="entry name" value="bZIP"/>
    <property type="match status" value="1"/>
</dbReference>
<dbReference type="Gene3D" id="1.20.5.170">
    <property type="match status" value="1"/>
</dbReference>
<evidence type="ECO:0000256" key="1">
    <source>
        <dbReference type="ARBA" id="ARBA00004123"/>
    </source>
</evidence>
<sequence length="514" mass="55127">MSVVSTATTGTESTKKRVQIMDNPSPTYGLETPNPKLLFTPLVSDLPTTAELMQRCLHVNPFEAKFREANQRINNSSSLNAAVSSANSTLEAMEANGLVPMASGCLPTSATMTDLLLKLPPSTLQQSPGIFSNISILAATNDHEGITHENLKTADISKLLSAVSAAGDSAGQAPRTADVLNAVLDMHSDRLHTINYINKPDFSALMNPSSSAPNSASILSNAICAPSTSGGLLAPPSKTTPAHSPRDGAEARGQHNGHSLHHPQRSPAGSDVSSVSQSSVAAAAAHLASMNPNLLELAGIRGSNANFSDWDPRDVKPPVSKPSELGYFGEVGMNGGSLMQLDDFKPDRNRQCVGSSGSEREMTPTTSNGPTPTPGRGRGRGRSTTADMPPDERSSAQCRMTILERNKAAAVRYRKRKKEEHDDMIGRVQGLEQDKATLATQNQVLRRELERVTALLQEREQRCVCLKGMPLSDDNSSPLDILNPHRGMYMQDTQQLMINGLGLHNGMQMKRPKM</sequence>
<reference evidence="8" key="1">
    <citation type="submission" date="2020-10" db="EMBL/GenBank/DDBJ databases">
        <authorList>
            <person name="Kikuchi T."/>
        </authorList>
    </citation>
    <scope>NUCLEOTIDE SEQUENCE</scope>
    <source>
        <strain evidence="8">NKZ352</strain>
    </source>
</reference>
<organism evidence="8 9">
    <name type="scientific">Caenorhabditis auriculariae</name>
    <dbReference type="NCBI Taxonomy" id="2777116"/>
    <lineage>
        <taxon>Eukaryota</taxon>
        <taxon>Metazoa</taxon>
        <taxon>Ecdysozoa</taxon>
        <taxon>Nematoda</taxon>
        <taxon>Chromadorea</taxon>
        <taxon>Rhabditida</taxon>
        <taxon>Rhabditina</taxon>
        <taxon>Rhabditomorpha</taxon>
        <taxon>Rhabditoidea</taxon>
        <taxon>Rhabditidae</taxon>
        <taxon>Peloderinae</taxon>
        <taxon>Caenorhabditis</taxon>
    </lineage>
</organism>
<evidence type="ECO:0000256" key="5">
    <source>
        <dbReference type="SAM" id="Coils"/>
    </source>
</evidence>
<dbReference type="GO" id="GO:0005634">
    <property type="term" value="C:nucleus"/>
    <property type="evidence" value="ECO:0007669"/>
    <property type="project" value="UniProtKB-SubCell"/>
</dbReference>
<feature type="region of interest" description="Disordered" evidence="6">
    <location>
        <begin position="1"/>
        <end position="32"/>
    </location>
</feature>
<dbReference type="Proteomes" id="UP000835052">
    <property type="component" value="Unassembled WGS sequence"/>
</dbReference>
<comment type="subcellular location">
    <subcellularLocation>
        <location evidence="1">Nucleus</location>
    </subcellularLocation>
</comment>
<dbReference type="EMBL" id="CAJGYM010000015">
    <property type="protein sequence ID" value="CAD6190415.1"/>
    <property type="molecule type" value="Genomic_DNA"/>
</dbReference>
<feature type="coiled-coil region" evidence="5">
    <location>
        <begin position="414"/>
        <end position="462"/>
    </location>
</feature>
<dbReference type="InterPro" id="IPR004827">
    <property type="entry name" value="bZIP"/>
</dbReference>
<evidence type="ECO:0000256" key="4">
    <source>
        <dbReference type="ARBA" id="ARBA00023242"/>
    </source>
</evidence>
<keyword evidence="2" id="KW-0805">Transcription regulation</keyword>
<keyword evidence="4" id="KW-0539">Nucleus</keyword>
<evidence type="ECO:0000256" key="2">
    <source>
        <dbReference type="ARBA" id="ARBA00023015"/>
    </source>
</evidence>
<evidence type="ECO:0000313" key="8">
    <source>
        <dbReference type="EMBL" id="CAD6190415.1"/>
    </source>
</evidence>
<dbReference type="PANTHER" id="PTHR19304">
    <property type="entry name" value="CYCLIC-AMP RESPONSE ELEMENT BINDING PROTEIN"/>
    <property type="match status" value="1"/>
</dbReference>
<feature type="compositionally biased region" description="Polar residues" evidence="6">
    <location>
        <begin position="1"/>
        <end position="12"/>
    </location>
</feature>
<proteinExistence type="predicted"/>
<dbReference type="SUPFAM" id="SSF57959">
    <property type="entry name" value="Leucine zipper domain"/>
    <property type="match status" value="1"/>
</dbReference>
<dbReference type="PROSITE" id="PS50217">
    <property type="entry name" value="BZIP"/>
    <property type="match status" value="1"/>
</dbReference>
<keyword evidence="5" id="KW-0175">Coiled coil</keyword>
<feature type="domain" description="BZIP" evidence="7">
    <location>
        <begin position="404"/>
        <end position="459"/>
    </location>
</feature>
<feature type="region of interest" description="Disordered" evidence="6">
    <location>
        <begin position="229"/>
        <end position="277"/>
    </location>
</feature>
<feature type="compositionally biased region" description="Basic and acidic residues" evidence="6">
    <location>
        <begin position="244"/>
        <end position="253"/>
    </location>
</feature>
<evidence type="ECO:0000313" key="9">
    <source>
        <dbReference type="Proteomes" id="UP000835052"/>
    </source>
</evidence>
<feature type="compositionally biased region" description="Low complexity" evidence="6">
    <location>
        <begin position="266"/>
        <end position="277"/>
    </location>
</feature>
<dbReference type="GO" id="GO:0003700">
    <property type="term" value="F:DNA-binding transcription factor activity"/>
    <property type="evidence" value="ECO:0007669"/>
    <property type="project" value="InterPro"/>
</dbReference>
<dbReference type="InterPro" id="IPR046347">
    <property type="entry name" value="bZIP_sf"/>
</dbReference>
<dbReference type="SMART" id="SM00338">
    <property type="entry name" value="BRLZ"/>
    <property type="match status" value="1"/>
</dbReference>
<keyword evidence="9" id="KW-1185">Reference proteome</keyword>
<accession>A0A8S1H4J6</accession>
<feature type="region of interest" description="Disordered" evidence="6">
    <location>
        <begin position="338"/>
        <end position="395"/>
    </location>
</feature>
<evidence type="ECO:0000259" key="7">
    <source>
        <dbReference type="PROSITE" id="PS50217"/>
    </source>
</evidence>
<name>A0A8S1H4J6_9PELO</name>
<comment type="caution">
    <text evidence="8">The sequence shown here is derived from an EMBL/GenBank/DDBJ whole genome shotgun (WGS) entry which is preliminary data.</text>
</comment>
<dbReference type="AlphaFoldDB" id="A0A8S1H4J6"/>
<evidence type="ECO:0000256" key="3">
    <source>
        <dbReference type="ARBA" id="ARBA00023163"/>
    </source>
</evidence>
<evidence type="ECO:0000256" key="6">
    <source>
        <dbReference type="SAM" id="MobiDB-lite"/>
    </source>
</evidence>
<dbReference type="InterPro" id="IPR051027">
    <property type="entry name" value="bZIP_transcription_factors"/>
</dbReference>
<protein>
    <recommendedName>
        <fullName evidence="7">BZIP domain-containing protein</fullName>
    </recommendedName>
</protein>
<dbReference type="OrthoDB" id="5829382at2759"/>